<dbReference type="Proteomes" id="UP000652761">
    <property type="component" value="Unassembled WGS sequence"/>
</dbReference>
<dbReference type="Pfam" id="PF12854">
    <property type="entry name" value="PPR_1"/>
    <property type="match status" value="1"/>
</dbReference>
<proteinExistence type="predicted"/>
<dbReference type="GO" id="GO:0008270">
    <property type="term" value="F:zinc ion binding"/>
    <property type="evidence" value="ECO:0007669"/>
    <property type="project" value="InterPro"/>
</dbReference>
<dbReference type="Gene3D" id="1.25.40.10">
    <property type="entry name" value="Tetratricopeptide repeat domain"/>
    <property type="match status" value="4"/>
</dbReference>
<dbReference type="Pfam" id="PF01535">
    <property type="entry name" value="PPR"/>
    <property type="match status" value="3"/>
</dbReference>
<dbReference type="InterPro" id="IPR046848">
    <property type="entry name" value="E_motif"/>
</dbReference>
<feature type="compositionally biased region" description="Low complexity" evidence="3">
    <location>
        <begin position="25"/>
        <end position="36"/>
    </location>
</feature>
<dbReference type="EMBL" id="NMUH01005170">
    <property type="protein sequence ID" value="MQM12016.1"/>
    <property type="molecule type" value="Genomic_DNA"/>
</dbReference>
<comment type="caution">
    <text evidence="5">The sequence shown here is derived from an EMBL/GenBank/DDBJ whole genome shotgun (WGS) entry which is preliminary data.</text>
</comment>
<dbReference type="GO" id="GO:0009451">
    <property type="term" value="P:RNA modification"/>
    <property type="evidence" value="ECO:0007669"/>
    <property type="project" value="InterPro"/>
</dbReference>
<evidence type="ECO:0000313" key="6">
    <source>
        <dbReference type="Proteomes" id="UP000652761"/>
    </source>
</evidence>
<evidence type="ECO:0000313" key="5">
    <source>
        <dbReference type="EMBL" id="MQM12016.1"/>
    </source>
</evidence>
<dbReference type="FunFam" id="1.25.40.10:FF:000366">
    <property type="entry name" value="Pentatricopeptide (PPR) repeat-containing protein"/>
    <property type="match status" value="1"/>
</dbReference>
<reference evidence="5" key="1">
    <citation type="submission" date="2017-07" db="EMBL/GenBank/DDBJ databases">
        <title>Taro Niue Genome Assembly and Annotation.</title>
        <authorList>
            <person name="Atibalentja N."/>
            <person name="Keating K."/>
            <person name="Fields C.J."/>
        </authorList>
    </citation>
    <scope>NUCLEOTIDE SEQUENCE</scope>
    <source>
        <strain evidence="5">Niue_2</strain>
        <tissue evidence="5">Leaf</tissue>
    </source>
</reference>
<dbReference type="InterPro" id="IPR011990">
    <property type="entry name" value="TPR-like_helical_dom_sf"/>
</dbReference>
<feature type="repeat" description="PPR" evidence="2">
    <location>
        <begin position="300"/>
        <end position="330"/>
    </location>
</feature>
<dbReference type="PANTHER" id="PTHR47926">
    <property type="entry name" value="PENTATRICOPEPTIDE REPEAT-CONTAINING PROTEIN"/>
    <property type="match status" value="1"/>
</dbReference>
<dbReference type="FunFam" id="1.25.40.10:FF:000941">
    <property type="entry name" value="Pentatricopeptide repeat-containing protein At5g15300"/>
    <property type="match status" value="1"/>
</dbReference>
<feature type="compositionally biased region" description="Pro residues" evidence="3">
    <location>
        <begin position="8"/>
        <end position="24"/>
    </location>
</feature>
<accession>A0A843WVS7</accession>
<dbReference type="FunFam" id="1.25.40.10:FF:000144">
    <property type="entry name" value="Pentatricopeptide repeat-containing protein, mitochondrial"/>
    <property type="match status" value="1"/>
</dbReference>
<feature type="repeat" description="PPR" evidence="2">
    <location>
        <begin position="199"/>
        <end position="229"/>
    </location>
</feature>
<dbReference type="InterPro" id="IPR002885">
    <property type="entry name" value="PPR_rpt"/>
</dbReference>
<protein>
    <recommendedName>
        <fullName evidence="4">DYW domain-containing protein</fullName>
    </recommendedName>
</protein>
<feature type="repeat" description="PPR" evidence="2">
    <location>
        <begin position="331"/>
        <end position="365"/>
    </location>
</feature>
<dbReference type="NCBIfam" id="TIGR00756">
    <property type="entry name" value="PPR"/>
    <property type="match status" value="4"/>
</dbReference>
<keyword evidence="6" id="KW-1185">Reference proteome</keyword>
<sequence length="638" mass="70762">MLSLSSSPAPPRLLPPLPPSPEPSRPSSLSATTFSSPSQLKQLHAQLVKAGRSLSTLPLPQAAVVCALSPSSADFDYARSLLRRAADGKQEGVIWNTCLNALAGSGAPINALRLFSRLRTASYVLPDSFTCSFVLKACSELGPAAADVSLPAGRAVHGLVEKLGLHSDLYLHNTIVLMYACCGAMVEARLLFEKMPRRDVVTWNIVITHFVKRGDMETARELFDEMPERNVRSWTTMIGGYVQSGKPKEAIRLYCDMEEMGVEPNEVTVVAALAACADLGALELGERVHEYANRCGFLKNVRLCNTLTDMYIKCGCIELARGVFEEMEEKTVVSWSAMICGLAMHGQGEEALQLFSEMKRVGVRPNGVTFLGLLHACSHMGLLEEGCEFFTSMSRDYGLVPEIEHYGCMVDLLSRAGRLQDALEFIHKMPVAPNSVVWGALLGGAHVHKNVKMGEEAIKHLRRLDPLNDGYYIVLSNIYAEAGRWEDVARVRCMMRDEGVKKTPGWSSIALDGVVHEFVAGDSDHLQAEVIYRRWDELLMQLKSKGYVPDTCAVLLDMDEDRKEQVLHRHSEKLALTFGLINMPPGTPIRIMKNLRVCSDCHAAFKLISAITERQIVVRDRNRFHCFKDGLCSCRDYW</sequence>
<name>A0A843WVS7_COLES</name>
<feature type="domain" description="DYW" evidence="4">
    <location>
        <begin position="546"/>
        <end position="638"/>
    </location>
</feature>
<organism evidence="5 6">
    <name type="scientific">Colocasia esculenta</name>
    <name type="common">Wild taro</name>
    <name type="synonym">Arum esculentum</name>
    <dbReference type="NCBI Taxonomy" id="4460"/>
    <lineage>
        <taxon>Eukaryota</taxon>
        <taxon>Viridiplantae</taxon>
        <taxon>Streptophyta</taxon>
        <taxon>Embryophyta</taxon>
        <taxon>Tracheophyta</taxon>
        <taxon>Spermatophyta</taxon>
        <taxon>Magnoliopsida</taxon>
        <taxon>Liliopsida</taxon>
        <taxon>Araceae</taxon>
        <taxon>Aroideae</taxon>
        <taxon>Colocasieae</taxon>
        <taxon>Colocasia</taxon>
    </lineage>
</organism>
<evidence type="ECO:0000256" key="3">
    <source>
        <dbReference type="SAM" id="MobiDB-lite"/>
    </source>
</evidence>
<feature type="repeat" description="PPR" evidence="2">
    <location>
        <begin position="230"/>
        <end position="264"/>
    </location>
</feature>
<dbReference type="InterPro" id="IPR032867">
    <property type="entry name" value="DYW_dom"/>
</dbReference>
<dbReference type="OrthoDB" id="750171at2759"/>
<dbReference type="AlphaFoldDB" id="A0A843WVS7"/>
<gene>
    <name evidence="5" type="ORF">Taro_044926</name>
</gene>
<evidence type="ECO:0000256" key="1">
    <source>
        <dbReference type="ARBA" id="ARBA00022737"/>
    </source>
</evidence>
<dbReference type="GO" id="GO:0003723">
    <property type="term" value="F:RNA binding"/>
    <property type="evidence" value="ECO:0007669"/>
    <property type="project" value="InterPro"/>
</dbReference>
<keyword evidence="1" id="KW-0677">Repeat</keyword>
<dbReference type="Pfam" id="PF13041">
    <property type="entry name" value="PPR_2"/>
    <property type="match status" value="2"/>
</dbReference>
<dbReference type="PROSITE" id="PS51375">
    <property type="entry name" value="PPR"/>
    <property type="match status" value="4"/>
</dbReference>
<dbReference type="Pfam" id="PF20431">
    <property type="entry name" value="E_motif"/>
    <property type="match status" value="1"/>
</dbReference>
<dbReference type="PANTHER" id="PTHR47926:SF458">
    <property type="entry name" value="PENTATRICOPEPTIDE REPEAT-CONTAINING PROTEIN"/>
    <property type="match status" value="1"/>
</dbReference>
<dbReference type="Pfam" id="PF14432">
    <property type="entry name" value="DYW_deaminase"/>
    <property type="match status" value="1"/>
</dbReference>
<evidence type="ECO:0000256" key="2">
    <source>
        <dbReference type="PROSITE-ProRule" id="PRU00708"/>
    </source>
</evidence>
<feature type="region of interest" description="Disordered" evidence="3">
    <location>
        <begin position="1"/>
        <end position="36"/>
    </location>
</feature>
<evidence type="ECO:0000259" key="4">
    <source>
        <dbReference type="Pfam" id="PF14432"/>
    </source>
</evidence>
<dbReference type="InterPro" id="IPR046960">
    <property type="entry name" value="PPR_At4g14850-like_plant"/>
</dbReference>